<evidence type="ECO:0000259" key="1">
    <source>
        <dbReference type="Pfam" id="PF16977"/>
    </source>
</evidence>
<protein>
    <recommendedName>
        <fullName evidence="1">Apextrin C-terminal domain-containing protein</fullName>
    </recommendedName>
</protein>
<proteinExistence type="predicted"/>
<dbReference type="PANTHER" id="PTHR19324:SF33">
    <property type="entry name" value="MUCIN-5AC"/>
    <property type="match status" value="1"/>
</dbReference>
<feature type="domain" description="Apextrin C-terminal" evidence="1">
    <location>
        <begin position="497"/>
        <end position="563"/>
    </location>
</feature>
<name>A0ABY7DZB1_MYAAR</name>
<dbReference type="PANTHER" id="PTHR19324">
    <property type="entry name" value="PERFORIN-LIKE PROTEIN 1"/>
    <property type="match status" value="1"/>
</dbReference>
<gene>
    <name evidence="2" type="ORF">MAR_009621</name>
</gene>
<keyword evidence="3" id="KW-1185">Reference proteome</keyword>
<feature type="domain" description="Apextrin C-terminal" evidence="1">
    <location>
        <begin position="376"/>
        <end position="496"/>
    </location>
</feature>
<accession>A0ABY7DZB1</accession>
<dbReference type="InterPro" id="IPR031569">
    <property type="entry name" value="ApeC"/>
</dbReference>
<feature type="non-terminal residue" evidence="2">
    <location>
        <position position="565"/>
    </location>
</feature>
<dbReference type="EMBL" id="CP111015">
    <property type="protein sequence ID" value="WAR03063.1"/>
    <property type="molecule type" value="Genomic_DNA"/>
</dbReference>
<sequence length="565" mass="62555">SIDQRNKINWLNTENDNGDTRIQSRDSCNCIVILLSEIDSAHRWVAKTPNVTGTPLQHIGVGYNLLTGNPQMASDPGVFLHKRILQLTESDTTGFNEASVTQGSTCTHSQQHALVHGSTSLQNEMKAFVQASSSHPTLLAGSSFAGNADFVKARKKLDAGEEVYQDHVVTCKLGTAQYDLAGAVSSYYTVSRDFAKAVCILATLGSSYQSQYLDFLDQWGTSVVTMADFGTRTIKRHKLSVPALFQHVHTSDPSVLDHAGYFNGHASSWTININRYDRSTLATQSFVSPDQQLTVGKLSNPEPIRMEVTPISDFMQWSYFQSIVCDLKARHECVDTMQAHDLQLIANKVRSVMAQYGKHKGVTGTIDHTLQAPVTWPVGMYGLMKAATGCPMNGVQWLQGWRRYDTEDNGPGNQFTTGVSSYLSGNFLLSYITTYFCMKNSHSVTSYDTNWPKGSYCILKYESSSCPSGFQSGFIYWDDEDVNNLNLLDGTLPDGVLPTDWPFILMRMSATCQTVYGMSVTAVFVSWDDEDTANRSNRGGLHPYDGGTSGVGANNHVLYFCYYYR</sequence>
<evidence type="ECO:0000313" key="3">
    <source>
        <dbReference type="Proteomes" id="UP001164746"/>
    </source>
</evidence>
<reference evidence="2" key="1">
    <citation type="submission" date="2022-11" db="EMBL/GenBank/DDBJ databases">
        <title>Centuries of genome instability and evolution in soft-shell clam transmissible cancer (bioRxiv).</title>
        <authorList>
            <person name="Hart S.F.M."/>
            <person name="Yonemitsu M.A."/>
            <person name="Giersch R.M."/>
            <person name="Beal B.F."/>
            <person name="Arriagada G."/>
            <person name="Davis B.W."/>
            <person name="Ostrander E.A."/>
            <person name="Goff S.P."/>
            <person name="Metzger M.J."/>
        </authorList>
    </citation>
    <scope>NUCLEOTIDE SEQUENCE</scope>
    <source>
        <strain evidence="2">MELC-2E11</strain>
        <tissue evidence="2">Siphon/mantle</tissue>
    </source>
</reference>
<organism evidence="2 3">
    <name type="scientific">Mya arenaria</name>
    <name type="common">Soft-shell clam</name>
    <dbReference type="NCBI Taxonomy" id="6604"/>
    <lineage>
        <taxon>Eukaryota</taxon>
        <taxon>Metazoa</taxon>
        <taxon>Spiralia</taxon>
        <taxon>Lophotrochozoa</taxon>
        <taxon>Mollusca</taxon>
        <taxon>Bivalvia</taxon>
        <taxon>Autobranchia</taxon>
        <taxon>Heteroconchia</taxon>
        <taxon>Euheterodonta</taxon>
        <taxon>Imparidentia</taxon>
        <taxon>Neoheterodontei</taxon>
        <taxon>Myida</taxon>
        <taxon>Myoidea</taxon>
        <taxon>Myidae</taxon>
        <taxon>Mya</taxon>
    </lineage>
</organism>
<dbReference type="Proteomes" id="UP001164746">
    <property type="component" value="Chromosome 4"/>
</dbReference>
<evidence type="ECO:0000313" key="2">
    <source>
        <dbReference type="EMBL" id="WAR03063.1"/>
    </source>
</evidence>
<dbReference type="Pfam" id="PF16977">
    <property type="entry name" value="ApeC"/>
    <property type="match status" value="2"/>
</dbReference>